<proteinExistence type="predicted"/>
<dbReference type="EMBL" id="UOGK01000682">
    <property type="protein sequence ID" value="VAX42373.1"/>
    <property type="molecule type" value="Genomic_DNA"/>
</dbReference>
<feature type="non-terminal residue" evidence="2">
    <location>
        <position position="1"/>
    </location>
</feature>
<reference evidence="2" key="1">
    <citation type="submission" date="2018-06" db="EMBL/GenBank/DDBJ databases">
        <authorList>
            <person name="Zhirakovskaya E."/>
        </authorList>
    </citation>
    <scope>NUCLEOTIDE SEQUENCE</scope>
</reference>
<organism evidence="2">
    <name type="scientific">hydrothermal vent metagenome</name>
    <dbReference type="NCBI Taxonomy" id="652676"/>
    <lineage>
        <taxon>unclassified sequences</taxon>
        <taxon>metagenomes</taxon>
        <taxon>ecological metagenomes</taxon>
    </lineage>
</organism>
<name>A0A3B1DYS0_9ZZZZ</name>
<sequence>TSVTFIAQPGEEIWSIKFRGGQDPFYQSTFIDNISMDVVPTPGGVGVLGVVCLVGARRRRRS</sequence>
<keyword evidence="1" id="KW-1133">Transmembrane helix</keyword>
<evidence type="ECO:0000313" key="2">
    <source>
        <dbReference type="EMBL" id="VAX42373.1"/>
    </source>
</evidence>
<evidence type="ECO:0000256" key="1">
    <source>
        <dbReference type="SAM" id="Phobius"/>
    </source>
</evidence>
<feature type="transmembrane region" description="Helical" evidence="1">
    <location>
        <begin position="38"/>
        <end position="56"/>
    </location>
</feature>
<gene>
    <name evidence="2" type="ORF">MNBD_PLANCTO03-1020</name>
</gene>
<dbReference type="AlphaFoldDB" id="A0A3B1DYS0"/>
<protein>
    <recommendedName>
        <fullName evidence="3">PEP-CTERM protein-sorting domain-containing protein</fullName>
    </recommendedName>
</protein>
<evidence type="ECO:0008006" key="3">
    <source>
        <dbReference type="Google" id="ProtNLM"/>
    </source>
</evidence>
<keyword evidence="1" id="KW-0472">Membrane</keyword>
<accession>A0A3B1DYS0</accession>
<keyword evidence="1" id="KW-0812">Transmembrane</keyword>